<evidence type="ECO:0000313" key="4">
    <source>
        <dbReference type="Proteomes" id="UP000482084"/>
    </source>
</evidence>
<evidence type="ECO:0000256" key="1">
    <source>
        <dbReference type="SAM" id="Phobius"/>
    </source>
</evidence>
<organism evidence="3 4">
    <name type="scientific">Bifidobacterium ramosum</name>
    <dbReference type="NCBI Taxonomy" id="1798158"/>
    <lineage>
        <taxon>Bacteria</taxon>
        <taxon>Bacillati</taxon>
        <taxon>Actinomycetota</taxon>
        <taxon>Actinomycetes</taxon>
        <taxon>Bifidobacteriales</taxon>
        <taxon>Bifidobacteriaceae</taxon>
        <taxon>Bifidobacterium</taxon>
    </lineage>
</organism>
<reference evidence="3 4" key="1">
    <citation type="submission" date="2019-10" db="EMBL/GenBank/DDBJ databases">
        <title>Characterization of the phylogenetic diversity of two novel species belonging to the genus Bifidobacterium: Bifidobacterium cebidarum sp. nov. and Bifidobacterium leontopitheci sp. nov.</title>
        <authorList>
            <person name="Lugli G.A."/>
            <person name="Duranti S."/>
            <person name="Milani C."/>
            <person name="Turroni F."/>
            <person name="Ventura M."/>
        </authorList>
    </citation>
    <scope>NUCLEOTIDE SEQUENCE [LARGE SCALE GENOMIC DNA]</scope>
    <source>
        <strain evidence="3 4">DSM 100688</strain>
    </source>
</reference>
<dbReference type="EMBL" id="WBSM01000013">
    <property type="protein sequence ID" value="KAB8286935.1"/>
    <property type="molecule type" value="Genomic_DNA"/>
</dbReference>
<evidence type="ECO:0000259" key="2">
    <source>
        <dbReference type="Pfam" id="PF07811"/>
    </source>
</evidence>
<dbReference type="InterPro" id="IPR049790">
    <property type="entry name" value="Rv3655c/TadE"/>
</dbReference>
<gene>
    <name evidence="3" type="ORF">DSM100688_2048</name>
</gene>
<proteinExistence type="predicted"/>
<name>A0A6L4WY04_9BIFI</name>
<keyword evidence="1" id="KW-1133">Transmembrane helix</keyword>
<sequence>MMIRRKACDSDDVHRDIDRSADEGAATAEFAVVLPAVVAVAALLLCLSRAVVVSMDCQDAASAAVRELIVAGDDADPQSVARAVAGSGAMASVRRASDQVTVVVQCPVVPDPLGVLPTRVSAAATGVTS</sequence>
<dbReference type="InterPro" id="IPR012495">
    <property type="entry name" value="TadE-like_dom"/>
</dbReference>
<feature type="domain" description="TadE-like" evidence="2">
    <location>
        <begin position="24"/>
        <end position="66"/>
    </location>
</feature>
<protein>
    <submittedName>
        <fullName evidence="3">Pilus assembly protein TadE</fullName>
    </submittedName>
</protein>
<dbReference type="NCBIfam" id="NF041390">
    <property type="entry name" value="TadE_Rv3655c"/>
    <property type="match status" value="1"/>
</dbReference>
<feature type="transmembrane region" description="Helical" evidence="1">
    <location>
        <begin position="30"/>
        <end position="52"/>
    </location>
</feature>
<keyword evidence="1" id="KW-0812">Transmembrane</keyword>
<keyword evidence="4" id="KW-1185">Reference proteome</keyword>
<dbReference type="Proteomes" id="UP000482084">
    <property type="component" value="Unassembled WGS sequence"/>
</dbReference>
<accession>A0A6L4WY04</accession>
<keyword evidence="1" id="KW-0472">Membrane</keyword>
<dbReference type="AlphaFoldDB" id="A0A6L4WY04"/>
<comment type="caution">
    <text evidence="3">The sequence shown here is derived from an EMBL/GenBank/DDBJ whole genome shotgun (WGS) entry which is preliminary data.</text>
</comment>
<dbReference type="Pfam" id="PF07811">
    <property type="entry name" value="TadE"/>
    <property type="match status" value="1"/>
</dbReference>
<evidence type="ECO:0000313" key="3">
    <source>
        <dbReference type="EMBL" id="KAB8286935.1"/>
    </source>
</evidence>